<dbReference type="EMBL" id="CP062983">
    <property type="protein sequence ID" value="QPC80640.1"/>
    <property type="molecule type" value="Genomic_DNA"/>
</dbReference>
<keyword evidence="1" id="KW-0812">Transmembrane</keyword>
<reference evidence="2 3" key="1">
    <citation type="submission" date="2020-02" db="EMBL/GenBank/DDBJ databases">
        <authorList>
            <person name="Zheng R.K."/>
            <person name="Sun C.M."/>
        </authorList>
    </citation>
    <scope>NUCLEOTIDE SEQUENCE [LARGE SCALE GENOMIC DNA]</scope>
    <source>
        <strain evidence="3">rifampicinis</strain>
    </source>
</reference>
<dbReference type="RefSeq" id="WP_195168715.1">
    <property type="nucleotide sequence ID" value="NZ_CP062983.1"/>
</dbReference>
<organism evidence="2 3">
    <name type="scientific">Phototrophicus methaneseepsis</name>
    <dbReference type="NCBI Taxonomy" id="2710758"/>
    <lineage>
        <taxon>Bacteria</taxon>
        <taxon>Bacillati</taxon>
        <taxon>Chloroflexota</taxon>
        <taxon>Candidatus Thermofontia</taxon>
        <taxon>Phototrophicales</taxon>
        <taxon>Phototrophicaceae</taxon>
        <taxon>Phototrophicus</taxon>
    </lineage>
</organism>
<feature type="transmembrane region" description="Helical" evidence="1">
    <location>
        <begin position="165"/>
        <end position="185"/>
    </location>
</feature>
<evidence type="ECO:0000313" key="2">
    <source>
        <dbReference type="EMBL" id="QPC80640.1"/>
    </source>
</evidence>
<sequence>MVSDVMTVMAPIKPGHEDACRQVLENINTATGIHIDFAKENITHFARFVILADVDNGKRRKRLLFSAIYDGAQDAFLEHMRDDTSDIDAIWGHCEGYTGRGDFARYMKDHDNPTALYLKGFRYETVENIQKYLALRDELAHRFDVPRAQQLDVMKQLPRQFAPIAWIRSLFSGLFTFLKYVWITIALIPQMIALLRFGFTVIEASLFMLSQVRLDREHSDAPLDKSGPSYPFAPGDEVVTCKEVDSLPAFRERRVVQNQVTLMTVNGPATAQRQKVVLNSLGVFIKVPFITRNRVIPTIHFGRWVLIDDNKRMLFISDYDGSVLAYVADFVDRLPSGLNTLWNGTIGWRDSVTLDPEAFNEGILAHNTRASFHYCAYPSTTVTGIEQARKLYHAYHNNINERTAETWLKWL</sequence>
<evidence type="ECO:0000256" key="1">
    <source>
        <dbReference type="SAM" id="Phobius"/>
    </source>
</evidence>
<proteinExistence type="predicted"/>
<dbReference type="KEGG" id="pmet:G4Y79_13055"/>
<evidence type="ECO:0000313" key="3">
    <source>
        <dbReference type="Proteomes" id="UP000594468"/>
    </source>
</evidence>
<protein>
    <submittedName>
        <fullName evidence="2">Uncharacterized protein</fullName>
    </submittedName>
</protein>
<accession>A0A7S8IBN5</accession>
<name>A0A7S8IBN5_9CHLR</name>
<keyword evidence="3" id="KW-1185">Reference proteome</keyword>
<dbReference type="Proteomes" id="UP000594468">
    <property type="component" value="Chromosome"/>
</dbReference>
<keyword evidence="1" id="KW-0472">Membrane</keyword>
<gene>
    <name evidence="2" type="ORF">G4Y79_13055</name>
</gene>
<keyword evidence="1" id="KW-1133">Transmembrane helix</keyword>
<dbReference type="AlphaFoldDB" id="A0A7S8IBN5"/>